<reference evidence="1 2" key="1">
    <citation type="submission" date="2024-01" db="EMBL/GenBank/DDBJ databases">
        <title>The genomes of 5 underutilized Papilionoideae crops provide insights into root nodulation and disease resistanc.</title>
        <authorList>
            <person name="Yuan L."/>
        </authorList>
    </citation>
    <scope>NUCLEOTIDE SEQUENCE [LARGE SCALE GENOMIC DNA]</scope>
    <source>
        <strain evidence="1">ZHUSHIDOU_FW_LH</strain>
        <tissue evidence="1">Leaf</tissue>
    </source>
</reference>
<evidence type="ECO:0000313" key="1">
    <source>
        <dbReference type="EMBL" id="KAK7281221.1"/>
    </source>
</evidence>
<keyword evidence="2" id="KW-1185">Reference proteome</keyword>
<dbReference type="AlphaFoldDB" id="A0AAN9FU36"/>
<comment type="caution">
    <text evidence="1">The sequence shown here is derived from an EMBL/GenBank/DDBJ whole genome shotgun (WGS) entry which is preliminary data.</text>
</comment>
<protein>
    <submittedName>
        <fullName evidence="1">Uncharacterized protein</fullName>
    </submittedName>
</protein>
<gene>
    <name evidence="1" type="ORF">RIF29_09005</name>
</gene>
<organism evidence="1 2">
    <name type="scientific">Crotalaria pallida</name>
    <name type="common">Smooth rattlebox</name>
    <name type="synonym">Crotalaria striata</name>
    <dbReference type="NCBI Taxonomy" id="3830"/>
    <lineage>
        <taxon>Eukaryota</taxon>
        <taxon>Viridiplantae</taxon>
        <taxon>Streptophyta</taxon>
        <taxon>Embryophyta</taxon>
        <taxon>Tracheophyta</taxon>
        <taxon>Spermatophyta</taxon>
        <taxon>Magnoliopsida</taxon>
        <taxon>eudicotyledons</taxon>
        <taxon>Gunneridae</taxon>
        <taxon>Pentapetalae</taxon>
        <taxon>rosids</taxon>
        <taxon>fabids</taxon>
        <taxon>Fabales</taxon>
        <taxon>Fabaceae</taxon>
        <taxon>Papilionoideae</taxon>
        <taxon>50 kb inversion clade</taxon>
        <taxon>genistoids sensu lato</taxon>
        <taxon>core genistoids</taxon>
        <taxon>Crotalarieae</taxon>
        <taxon>Crotalaria</taxon>
    </lineage>
</organism>
<proteinExistence type="predicted"/>
<name>A0AAN9FU36_CROPI</name>
<dbReference type="EMBL" id="JAYWIO010000002">
    <property type="protein sequence ID" value="KAK7281221.1"/>
    <property type="molecule type" value="Genomic_DNA"/>
</dbReference>
<evidence type="ECO:0000313" key="2">
    <source>
        <dbReference type="Proteomes" id="UP001372338"/>
    </source>
</evidence>
<sequence>MDDWKIMFALKRVIKVNRPLIISNNMDRVSRSTSSTLLPYFIFISYVLEREDVTNEDAIELTIREHCIYELVLHASNIYYYNHSWHWQSDIDAMKAAEEAQQVVAQAQQEGILDNLAAMPAEFEIPHFMQSSTFAYEESSRTHEDSYNSKLSLMLWTTTL</sequence>
<dbReference type="Proteomes" id="UP001372338">
    <property type="component" value="Unassembled WGS sequence"/>
</dbReference>
<accession>A0AAN9FU36</accession>